<protein>
    <submittedName>
        <fullName evidence="1">Uncharacterized protein</fullName>
    </submittedName>
</protein>
<dbReference type="EMBL" id="CP031517">
    <property type="protein sequence ID" value="QOS41115.1"/>
    <property type="molecule type" value="Genomic_DNA"/>
</dbReference>
<dbReference type="KEGG" id="trc:DYE49_11920"/>
<gene>
    <name evidence="1" type="ORF">DYE49_11920</name>
</gene>
<dbReference type="AlphaFoldDB" id="A0A7M1XPX1"/>
<reference evidence="1 2" key="1">
    <citation type="submission" date="2018-08" db="EMBL/GenBank/DDBJ databases">
        <title>The first complete genome of Treponema rectale (CHPAT), a commensal spirochete of the bovine rectum.</title>
        <authorList>
            <person name="Staton G.J."/>
            <person name="Clegg S.R."/>
            <person name="Carter S.D."/>
            <person name="Radford A.D."/>
            <person name="Darby A."/>
            <person name="Hall N."/>
            <person name="Birtles R.J."/>
            <person name="Evans N.J."/>
        </authorList>
    </citation>
    <scope>NUCLEOTIDE SEQUENCE [LARGE SCALE GENOMIC DNA]</scope>
    <source>
        <strain evidence="1 2">CHPA</strain>
    </source>
</reference>
<proteinExistence type="predicted"/>
<sequence length="66" mass="7639">MDFLLIPPNNRNLSASCQKTASQCDRFEAEIFQGRTQFGTKKRTFAIKPPALYVDIFRLLVFRQIS</sequence>
<evidence type="ECO:0000313" key="2">
    <source>
        <dbReference type="Proteomes" id="UP000593591"/>
    </source>
</evidence>
<organism evidence="1 2">
    <name type="scientific">Treponema rectale</name>
    <dbReference type="NCBI Taxonomy" id="744512"/>
    <lineage>
        <taxon>Bacteria</taxon>
        <taxon>Pseudomonadati</taxon>
        <taxon>Spirochaetota</taxon>
        <taxon>Spirochaetia</taxon>
        <taxon>Spirochaetales</taxon>
        <taxon>Treponemataceae</taxon>
        <taxon>Treponema</taxon>
    </lineage>
</organism>
<evidence type="ECO:0000313" key="1">
    <source>
        <dbReference type="EMBL" id="QOS41115.1"/>
    </source>
</evidence>
<dbReference type="Proteomes" id="UP000593591">
    <property type="component" value="Chromosome"/>
</dbReference>
<name>A0A7M1XPX1_9SPIR</name>
<accession>A0A7M1XPX1</accession>